<dbReference type="OrthoDB" id="8716700at2"/>
<dbReference type="AlphaFoldDB" id="A0A0E9MQP9"/>
<evidence type="ECO:0000313" key="2">
    <source>
        <dbReference type="Proteomes" id="UP000033202"/>
    </source>
</evidence>
<accession>A0A0E9MQP9</accession>
<dbReference type="STRING" id="1219043.SCH01S_39_01080"/>
<reference evidence="1 2" key="1">
    <citation type="submission" date="2015-04" db="EMBL/GenBank/DDBJ databases">
        <title>Whole genome shotgun sequence of Sphingomonas changbaiensis NBRC 104936.</title>
        <authorList>
            <person name="Katano-Makiyama Y."/>
            <person name="Hosoyama A."/>
            <person name="Hashimoto M."/>
            <person name="Noguchi M."/>
            <person name="Tsuchikane K."/>
            <person name="Ohji S."/>
            <person name="Yamazoe A."/>
            <person name="Ichikawa N."/>
            <person name="Kimura A."/>
            <person name="Fujita N."/>
        </authorList>
    </citation>
    <scope>NUCLEOTIDE SEQUENCE [LARGE SCALE GENOMIC DNA]</scope>
    <source>
        <strain evidence="1 2">NBRC 104936</strain>
    </source>
</reference>
<dbReference type="InterPro" id="IPR007709">
    <property type="entry name" value="N-FG_amidohydro"/>
</dbReference>
<dbReference type="NCBIfam" id="TIGR02017">
    <property type="entry name" value="hutG_amidohyd"/>
    <property type="match status" value="1"/>
</dbReference>
<sequence length="283" mass="31087">MSDWLTIRRGDAPLIVSVPHAGTEIPADVGAALVSPWIGRQDADWYVDRLYAFAADLGATTVATSISRSVVDVNRDPSGASLYPGQATTELCPTTNFDGEPLWREAPDEVEIARRVETYFQPYHATLESEIARLRAMHPAIVLYEAHSIRSIVPRLFDGELPQFNIGTNSGKSCSPALTAVVAQACSGEGRSAELTRLRPLPEHSVVIDGRFKGGWTTRHYGRPEQGLHAIQMELAMRGYLDEPTAFTPETWPVRYDDARAARMRETLAHVLGACIAFAKEQA</sequence>
<dbReference type="Proteomes" id="UP000033202">
    <property type="component" value="Unassembled WGS sequence"/>
</dbReference>
<proteinExistence type="predicted"/>
<dbReference type="SUPFAM" id="SSF53187">
    <property type="entry name" value="Zn-dependent exopeptidases"/>
    <property type="match status" value="1"/>
</dbReference>
<organism evidence="1 2">
    <name type="scientific">Sphingomonas changbaiensis NBRC 104936</name>
    <dbReference type="NCBI Taxonomy" id="1219043"/>
    <lineage>
        <taxon>Bacteria</taxon>
        <taxon>Pseudomonadati</taxon>
        <taxon>Pseudomonadota</taxon>
        <taxon>Alphaproteobacteria</taxon>
        <taxon>Sphingomonadales</taxon>
        <taxon>Sphingomonadaceae</taxon>
        <taxon>Sphingomonas</taxon>
    </lineage>
</organism>
<protein>
    <submittedName>
        <fullName evidence="1">N-formylglutamate deformylase</fullName>
    </submittedName>
</protein>
<keyword evidence="2" id="KW-1185">Reference proteome</keyword>
<dbReference type="EMBL" id="BBWU01000039">
    <property type="protein sequence ID" value="GAO39823.1"/>
    <property type="molecule type" value="Genomic_DNA"/>
</dbReference>
<dbReference type="Gene3D" id="3.40.630.40">
    <property type="entry name" value="Zn-dependent exopeptidases"/>
    <property type="match status" value="1"/>
</dbReference>
<dbReference type="Pfam" id="PF05013">
    <property type="entry name" value="FGase"/>
    <property type="match status" value="1"/>
</dbReference>
<dbReference type="RefSeq" id="WP_046348626.1">
    <property type="nucleotide sequence ID" value="NZ_BBWU01000039.1"/>
</dbReference>
<dbReference type="InterPro" id="IPR010247">
    <property type="entry name" value="HutG_amidohyd"/>
</dbReference>
<gene>
    <name evidence="1" type="primary">hutG</name>
    <name evidence="1" type="ORF">SCH01S_39_01080</name>
</gene>
<name>A0A0E9MQP9_9SPHN</name>
<evidence type="ECO:0000313" key="1">
    <source>
        <dbReference type="EMBL" id="GAO39823.1"/>
    </source>
</evidence>
<comment type="caution">
    <text evidence="1">The sequence shown here is derived from an EMBL/GenBank/DDBJ whole genome shotgun (WGS) entry which is preliminary data.</text>
</comment>